<comment type="cofactor">
    <cofactor evidence="1">
        <name>pyridoxal 5'-phosphate</name>
        <dbReference type="ChEBI" id="CHEBI:597326"/>
    </cofactor>
</comment>
<proteinExistence type="inferred from homology"/>
<feature type="domain" description="Aromatic amino acid beta-eliminating lyase/threonine aldolase" evidence="4">
    <location>
        <begin position="35"/>
        <end position="291"/>
    </location>
</feature>
<reference evidence="5 6" key="1">
    <citation type="submission" date="2020-03" db="EMBL/GenBank/DDBJ databases">
        <title>WGS of actinomycetes isolated from Thailand.</title>
        <authorList>
            <person name="Thawai C."/>
        </authorList>
    </citation>
    <scope>NUCLEOTIDE SEQUENCE [LARGE SCALE GENOMIC DNA]</scope>
    <source>
        <strain evidence="5 6">HSS6-12</strain>
    </source>
</reference>
<accession>A0ABX0ZBB8</accession>
<comment type="caution">
    <text evidence="5">The sequence shown here is derived from an EMBL/GenBank/DDBJ whole genome shotgun (WGS) entry which is preliminary data.</text>
</comment>
<evidence type="ECO:0000256" key="2">
    <source>
        <dbReference type="ARBA" id="ARBA00006966"/>
    </source>
</evidence>
<evidence type="ECO:0000256" key="1">
    <source>
        <dbReference type="ARBA" id="ARBA00001933"/>
    </source>
</evidence>
<dbReference type="InterPro" id="IPR001597">
    <property type="entry name" value="ArAA_b-elim_lyase/Thr_aldolase"/>
</dbReference>
<dbReference type="InterPro" id="IPR015421">
    <property type="entry name" value="PyrdxlP-dep_Trfase_major"/>
</dbReference>
<dbReference type="PANTHER" id="PTHR48097">
    <property type="entry name" value="L-THREONINE ALDOLASE-RELATED"/>
    <property type="match status" value="1"/>
</dbReference>
<dbReference type="InterPro" id="IPR015422">
    <property type="entry name" value="PyrdxlP-dep_Trfase_small"/>
</dbReference>
<organism evidence="5 6">
    <name type="scientific">Micromonospora thermarum</name>
    <dbReference type="NCBI Taxonomy" id="2720024"/>
    <lineage>
        <taxon>Bacteria</taxon>
        <taxon>Bacillati</taxon>
        <taxon>Actinomycetota</taxon>
        <taxon>Actinomycetes</taxon>
        <taxon>Micromonosporales</taxon>
        <taxon>Micromonosporaceae</taxon>
        <taxon>Micromonospora</taxon>
    </lineage>
</organism>
<comment type="similarity">
    <text evidence="2">Belongs to the threonine aldolase family.</text>
</comment>
<dbReference type="Gene3D" id="3.40.640.10">
    <property type="entry name" value="Type I PLP-dependent aspartate aminotransferase-like (Major domain)"/>
    <property type="match status" value="1"/>
</dbReference>
<protein>
    <submittedName>
        <fullName evidence="5">Threonine aldolase</fullName>
    </submittedName>
</protein>
<dbReference type="RefSeq" id="WP_168001564.1">
    <property type="nucleotide sequence ID" value="NZ_JAATEO010000014.1"/>
</dbReference>
<evidence type="ECO:0000313" key="5">
    <source>
        <dbReference type="EMBL" id="NJP33185.1"/>
    </source>
</evidence>
<dbReference type="PANTHER" id="PTHR48097:SF9">
    <property type="entry name" value="L-THREONINE ALDOLASE"/>
    <property type="match status" value="1"/>
</dbReference>
<dbReference type="Proteomes" id="UP000783871">
    <property type="component" value="Unassembled WGS sequence"/>
</dbReference>
<sequence>MSGPQADRLRRLAALRGCDVVLSGARPSTVGERLDAMRAALPEDTLPDMYGEGGVVEHVEHRIAELLGADAAVLFPTGTMAQQVALRHGAELTGRDAVALHPLSHPLLHERDAYAVLTGLRAVRTPDAGRFPTAEEVADLAEPFGTLLLELPLRDAGFLLPTWDELVAVVDAGRARGARVHVDGARLWESTVHLGRPAPTVTALVDSVYVSLYKSLGGVSGAVLVGDGELAAYARAWRHRYGGTVFQQWPAALAALHGLDHELPRLPGYVAHARLVAETLATVPGARVFPAPPHTHQFRFWLPYPADALNDAALALAEEEKAWFVGQWRDTDVPGLALAEVTVADPALELDADQITDLAHRFLRRVPIS</sequence>
<dbReference type="Gene3D" id="3.90.1150.10">
    <property type="entry name" value="Aspartate Aminotransferase, domain 1"/>
    <property type="match status" value="1"/>
</dbReference>
<keyword evidence="3" id="KW-0663">Pyridoxal phosphate</keyword>
<dbReference type="InterPro" id="IPR015424">
    <property type="entry name" value="PyrdxlP-dep_Trfase"/>
</dbReference>
<dbReference type="EMBL" id="JAATEO010000014">
    <property type="protein sequence ID" value="NJP33185.1"/>
    <property type="molecule type" value="Genomic_DNA"/>
</dbReference>
<keyword evidence="6" id="KW-1185">Reference proteome</keyword>
<dbReference type="Pfam" id="PF01212">
    <property type="entry name" value="Beta_elim_lyase"/>
    <property type="match status" value="1"/>
</dbReference>
<evidence type="ECO:0000256" key="3">
    <source>
        <dbReference type="ARBA" id="ARBA00022898"/>
    </source>
</evidence>
<dbReference type="SUPFAM" id="SSF53383">
    <property type="entry name" value="PLP-dependent transferases"/>
    <property type="match status" value="1"/>
</dbReference>
<evidence type="ECO:0000313" key="6">
    <source>
        <dbReference type="Proteomes" id="UP000783871"/>
    </source>
</evidence>
<evidence type="ECO:0000259" key="4">
    <source>
        <dbReference type="Pfam" id="PF01212"/>
    </source>
</evidence>
<gene>
    <name evidence="5" type="ORF">HCJ94_14610</name>
</gene>
<name>A0ABX0ZBB8_9ACTN</name>